<dbReference type="GeneID" id="77930531"/>
<proteinExistence type="predicted"/>
<dbReference type="KEGG" id="vg:77930531"/>
<accession>A0A2U8UN89</accession>
<protein>
    <submittedName>
        <fullName evidence="1">Uncharacterized protein</fullName>
    </submittedName>
</protein>
<organism evidence="1 2">
    <name type="scientific">Gordonia phage Easley</name>
    <dbReference type="NCBI Taxonomy" id="2182395"/>
    <lineage>
        <taxon>Viruses</taxon>
        <taxon>Duplodnaviria</taxon>
        <taxon>Heunggongvirae</taxon>
        <taxon>Uroviricota</taxon>
        <taxon>Caudoviricetes</taxon>
        <taxon>Beenievirus</taxon>
        <taxon>Beenievirus easley</taxon>
    </lineage>
</organism>
<dbReference type="RefSeq" id="YP_010654680.1">
    <property type="nucleotide sequence ID" value="NC_070814.1"/>
</dbReference>
<keyword evidence="2" id="KW-1185">Reference proteome</keyword>
<reference evidence="2" key="1">
    <citation type="submission" date="2018-04" db="EMBL/GenBank/DDBJ databases">
        <authorList>
            <person name="Go L.Y."/>
            <person name="Mitchell J.A."/>
        </authorList>
    </citation>
    <scope>NUCLEOTIDE SEQUENCE [LARGE SCALE GENOMIC DNA]</scope>
</reference>
<name>A0A2U8UN89_9CAUD</name>
<gene>
    <name evidence="1" type="primary">48</name>
    <name evidence="1" type="ORF">SEA_EASLEY_48</name>
</gene>
<dbReference type="EMBL" id="MH155867">
    <property type="protein sequence ID" value="AWN05073.1"/>
    <property type="molecule type" value="Genomic_DNA"/>
</dbReference>
<sequence length="88" mass="9330">MTGAEHYAEAEDMLAFIERDRDLTTNQHSEIAARAQVHATLALAAATALAGVIGNNLAPSHPVNQLAQDPETITAVNDWHEVAARSAS</sequence>
<dbReference type="Proteomes" id="UP000246494">
    <property type="component" value="Segment"/>
</dbReference>
<evidence type="ECO:0000313" key="2">
    <source>
        <dbReference type="Proteomes" id="UP000246494"/>
    </source>
</evidence>
<evidence type="ECO:0000313" key="1">
    <source>
        <dbReference type="EMBL" id="AWN05073.1"/>
    </source>
</evidence>